<feature type="non-terminal residue" evidence="1">
    <location>
        <position position="145"/>
    </location>
</feature>
<dbReference type="Proteomes" id="UP000824120">
    <property type="component" value="Chromosome 10"/>
</dbReference>
<keyword evidence="2" id="KW-1185">Reference proteome</keyword>
<name>A0A9J5WYJ9_SOLCO</name>
<proteinExistence type="predicted"/>
<evidence type="ECO:0000313" key="2">
    <source>
        <dbReference type="Proteomes" id="UP000824120"/>
    </source>
</evidence>
<organism evidence="1 2">
    <name type="scientific">Solanum commersonii</name>
    <name type="common">Commerson's wild potato</name>
    <name type="synonym">Commerson's nightshade</name>
    <dbReference type="NCBI Taxonomy" id="4109"/>
    <lineage>
        <taxon>Eukaryota</taxon>
        <taxon>Viridiplantae</taxon>
        <taxon>Streptophyta</taxon>
        <taxon>Embryophyta</taxon>
        <taxon>Tracheophyta</taxon>
        <taxon>Spermatophyta</taxon>
        <taxon>Magnoliopsida</taxon>
        <taxon>eudicotyledons</taxon>
        <taxon>Gunneridae</taxon>
        <taxon>Pentapetalae</taxon>
        <taxon>asterids</taxon>
        <taxon>lamiids</taxon>
        <taxon>Solanales</taxon>
        <taxon>Solanaceae</taxon>
        <taxon>Solanoideae</taxon>
        <taxon>Solaneae</taxon>
        <taxon>Solanum</taxon>
    </lineage>
</organism>
<comment type="caution">
    <text evidence="1">The sequence shown here is derived from an EMBL/GenBank/DDBJ whole genome shotgun (WGS) entry which is preliminary data.</text>
</comment>
<evidence type="ECO:0000313" key="1">
    <source>
        <dbReference type="EMBL" id="KAG5580858.1"/>
    </source>
</evidence>
<dbReference type="EMBL" id="JACXVP010000010">
    <property type="protein sequence ID" value="KAG5580858.1"/>
    <property type="molecule type" value="Genomic_DNA"/>
</dbReference>
<sequence>SFFLDKHSGKKCIMIAPRELVISDSDNPYSWKWDKRLDSSLHSNLYSNLARQRKAWYFKTSYAVEEKNQQEQLVTSHIDKEKELHLQLLSHDQDVKNPINMSVDKGSRAMMAKSNSQMSITKIGKMVFMHCHSSRQVQIENAYHV</sequence>
<protein>
    <submittedName>
        <fullName evidence="1">Uncharacterized protein</fullName>
    </submittedName>
</protein>
<accession>A0A9J5WYJ9</accession>
<dbReference type="AlphaFoldDB" id="A0A9J5WYJ9"/>
<reference evidence="1 2" key="1">
    <citation type="submission" date="2020-09" db="EMBL/GenBank/DDBJ databases">
        <title>De no assembly of potato wild relative species, Solanum commersonii.</title>
        <authorList>
            <person name="Cho K."/>
        </authorList>
    </citation>
    <scope>NUCLEOTIDE SEQUENCE [LARGE SCALE GENOMIC DNA]</scope>
    <source>
        <strain evidence="1">LZ3.2</strain>
        <tissue evidence="1">Leaf</tissue>
    </source>
</reference>
<gene>
    <name evidence="1" type="ORF">H5410_051485</name>
</gene>
<dbReference type="OrthoDB" id="1303719at2759"/>